<comment type="similarity">
    <text evidence="1">Belongs to the bacterial ribosomal protein bS21 family.</text>
</comment>
<dbReference type="Proteomes" id="UP000177614">
    <property type="component" value="Unassembled WGS sequence"/>
</dbReference>
<dbReference type="GO" id="GO:0006412">
    <property type="term" value="P:translation"/>
    <property type="evidence" value="ECO:0007669"/>
    <property type="project" value="InterPro"/>
</dbReference>
<dbReference type="NCBIfam" id="TIGR00030">
    <property type="entry name" value="S21p"/>
    <property type="match status" value="1"/>
</dbReference>
<organism evidence="5 6">
    <name type="scientific">Candidatus Abawacabacteria bacterium RBG_16_42_10</name>
    <dbReference type="NCBI Taxonomy" id="1817814"/>
    <lineage>
        <taxon>Bacteria</taxon>
        <taxon>Candidatus Abawacaibacteriota</taxon>
    </lineage>
</organism>
<dbReference type="Gene3D" id="1.20.5.1150">
    <property type="entry name" value="Ribosomal protein S8"/>
    <property type="match status" value="1"/>
</dbReference>
<dbReference type="InterPro" id="IPR038380">
    <property type="entry name" value="Ribosomal_bS21_sf"/>
</dbReference>
<sequence>MTYVLRQNNESVEKMLGRFRRQVMKDGVLNRVRSRKYYASKLTKRQQKLRAIYREQKKAIEANEM</sequence>
<dbReference type="GO" id="GO:0003735">
    <property type="term" value="F:structural constituent of ribosome"/>
    <property type="evidence" value="ECO:0007669"/>
    <property type="project" value="InterPro"/>
</dbReference>
<evidence type="ECO:0000256" key="3">
    <source>
        <dbReference type="ARBA" id="ARBA00023274"/>
    </source>
</evidence>
<evidence type="ECO:0000256" key="4">
    <source>
        <dbReference type="ARBA" id="ARBA00035135"/>
    </source>
</evidence>
<evidence type="ECO:0000313" key="6">
    <source>
        <dbReference type="Proteomes" id="UP000177614"/>
    </source>
</evidence>
<keyword evidence="3" id="KW-0687">Ribonucleoprotein</keyword>
<dbReference type="GO" id="GO:1990904">
    <property type="term" value="C:ribonucleoprotein complex"/>
    <property type="evidence" value="ECO:0007669"/>
    <property type="project" value="UniProtKB-KW"/>
</dbReference>
<evidence type="ECO:0000256" key="1">
    <source>
        <dbReference type="ARBA" id="ARBA00006640"/>
    </source>
</evidence>
<dbReference type="GO" id="GO:0005840">
    <property type="term" value="C:ribosome"/>
    <property type="evidence" value="ECO:0007669"/>
    <property type="project" value="UniProtKB-KW"/>
</dbReference>
<dbReference type="Pfam" id="PF01165">
    <property type="entry name" value="Ribosomal_S21"/>
    <property type="match status" value="1"/>
</dbReference>
<keyword evidence="2 5" id="KW-0689">Ribosomal protein</keyword>
<dbReference type="EMBL" id="MEWR01000008">
    <property type="protein sequence ID" value="OGC82357.1"/>
    <property type="molecule type" value="Genomic_DNA"/>
</dbReference>
<reference evidence="5 6" key="1">
    <citation type="journal article" date="2016" name="Nat. Commun.">
        <title>Thousands of microbial genomes shed light on interconnected biogeochemical processes in an aquifer system.</title>
        <authorList>
            <person name="Anantharaman K."/>
            <person name="Brown C.T."/>
            <person name="Hug L.A."/>
            <person name="Sharon I."/>
            <person name="Castelle C.J."/>
            <person name="Probst A.J."/>
            <person name="Thomas B.C."/>
            <person name="Singh A."/>
            <person name="Wilkins M.J."/>
            <person name="Karaoz U."/>
            <person name="Brodie E.L."/>
            <person name="Williams K.H."/>
            <person name="Hubbard S.S."/>
            <person name="Banfield J.F."/>
        </authorList>
    </citation>
    <scope>NUCLEOTIDE SEQUENCE [LARGE SCALE GENOMIC DNA]</scope>
</reference>
<accession>A0A1F4XKZ7</accession>
<gene>
    <name evidence="5" type="ORF">A2V81_02390</name>
</gene>
<dbReference type="AlphaFoldDB" id="A0A1F4XKZ7"/>
<evidence type="ECO:0000256" key="2">
    <source>
        <dbReference type="ARBA" id="ARBA00022980"/>
    </source>
</evidence>
<protein>
    <recommendedName>
        <fullName evidence="4">Small ribosomal subunit protein bS21</fullName>
    </recommendedName>
</protein>
<evidence type="ECO:0000313" key="5">
    <source>
        <dbReference type="EMBL" id="OGC82357.1"/>
    </source>
</evidence>
<dbReference type="InterPro" id="IPR001911">
    <property type="entry name" value="Ribosomal_bS21"/>
</dbReference>
<proteinExistence type="inferred from homology"/>
<comment type="caution">
    <text evidence="5">The sequence shown here is derived from an EMBL/GenBank/DDBJ whole genome shotgun (WGS) entry which is preliminary data.</text>
</comment>
<name>A0A1F4XKZ7_9BACT</name>